<name>A0A1G2DHG3_9BACT</name>
<evidence type="ECO:0000313" key="2">
    <source>
        <dbReference type="EMBL" id="OGZ12401.1"/>
    </source>
</evidence>
<sequence length="149" mass="16817">MNRFGKGLYAAFAVVVFESNFLPLLALALWWGVPPLWVAVFGLLAPMFTFFVATCRPKNIDESGVAFFVRCNPVFVYIVSPYRFVMRHPLLFLSLAATAATFTLGFAAFLQWTSNDLFTALVTSVIVATLLYASFFSWRAFFAKRKNRT</sequence>
<protein>
    <submittedName>
        <fullName evidence="2">Uncharacterized protein</fullName>
    </submittedName>
</protein>
<dbReference type="EMBL" id="MHLN01000005">
    <property type="protein sequence ID" value="OGZ12401.1"/>
    <property type="molecule type" value="Genomic_DNA"/>
</dbReference>
<accession>A0A1G2DHG3</accession>
<feature type="transmembrane region" description="Helical" evidence="1">
    <location>
        <begin position="90"/>
        <end position="112"/>
    </location>
</feature>
<proteinExistence type="predicted"/>
<dbReference type="AlphaFoldDB" id="A0A1G2DHG3"/>
<gene>
    <name evidence="2" type="ORF">A3D67_00635</name>
</gene>
<organism evidence="2 3">
    <name type="scientific">Candidatus Lloydbacteria bacterium RIFCSPHIGHO2_02_FULL_51_22</name>
    <dbReference type="NCBI Taxonomy" id="1798663"/>
    <lineage>
        <taxon>Bacteria</taxon>
        <taxon>Candidatus Lloydiibacteriota</taxon>
    </lineage>
</organism>
<keyword evidence="1" id="KW-1133">Transmembrane helix</keyword>
<feature type="transmembrane region" description="Helical" evidence="1">
    <location>
        <begin position="7"/>
        <end position="30"/>
    </location>
</feature>
<evidence type="ECO:0000256" key="1">
    <source>
        <dbReference type="SAM" id="Phobius"/>
    </source>
</evidence>
<feature type="transmembrane region" description="Helical" evidence="1">
    <location>
        <begin position="36"/>
        <end position="53"/>
    </location>
</feature>
<evidence type="ECO:0000313" key="3">
    <source>
        <dbReference type="Proteomes" id="UP000178099"/>
    </source>
</evidence>
<reference evidence="2 3" key="1">
    <citation type="journal article" date="2016" name="Nat. Commun.">
        <title>Thousands of microbial genomes shed light on interconnected biogeochemical processes in an aquifer system.</title>
        <authorList>
            <person name="Anantharaman K."/>
            <person name="Brown C.T."/>
            <person name="Hug L.A."/>
            <person name="Sharon I."/>
            <person name="Castelle C.J."/>
            <person name="Probst A.J."/>
            <person name="Thomas B.C."/>
            <person name="Singh A."/>
            <person name="Wilkins M.J."/>
            <person name="Karaoz U."/>
            <person name="Brodie E.L."/>
            <person name="Williams K.H."/>
            <person name="Hubbard S.S."/>
            <person name="Banfield J.F."/>
        </authorList>
    </citation>
    <scope>NUCLEOTIDE SEQUENCE [LARGE SCALE GENOMIC DNA]</scope>
</reference>
<comment type="caution">
    <text evidence="2">The sequence shown here is derived from an EMBL/GenBank/DDBJ whole genome shotgun (WGS) entry which is preliminary data.</text>
</comment>
<dbReference type="Proteomes" id="UP000178099">
    <property type="component" value="Unassembled WGS sequence"/>
</dbReference>
<keyword evidence="1" id="KW-0812">Transmembrane</keyword>
<feature type="transmembrane region" description="Helical" evidence="1">
    <location>
        <begin position="118"/>
        <end position="138"/>
    </location>
</feature>
<keyword evidence="1" id="KW-0472">Membrane</keyword>